<comment type="subcellular location">
    <subcellularLocation>
        <location evidence="7">Cytoplasm</location>
        <location evidence="7">Nucleoid</location>
    </subcellularLocation>
</comment>
<dbReference type="GO" id="GO:0000976">
    <property type="term" value="F:transcription cis-regulatory region binding"/>
    <property type="evidence" value="ECO:0007669"/>
    <property type="project" value="TreeGrafter"/>
</dbReference>
<keyword evidence="5 7" id="KW-0238">DNA-binding</keyword>
<dbReference type="Gene3D" id="3.40.1550.20">
    <property type="entry name" value="Transcriptional regulator MraZ domain"/>
    <property type="match status" value="1"/>
</dbReference>
<keyword evidence="4 7" id="KW-0805">Transcription regulation</keyword>
<dbReference type="PANTHER" id="PTHR34701:SF1">
    <property type="entry name" value="TRANSCRIPTIONAL REGULATOR MRAZ"/>
    <property type="match status" value="1"/>
</dbReference>
<evidence type="ECO:0000256" key="7">
    <source>
        <dbReference type="HAMAP-Rule" id="MF_01008"/>
    </source>
</evidence>
<dbReference type="InterPro" id="IPR035644">
    <property type="entry name" value="MraZ_C"/>
</dbReference>
<dbReference type="InterPro" id="IPR038619">
    <property type="entry name" value="MraZ_sf"/>
</dbReference>
<dbReference type="CDD" id="cd16321">
    <property type="entry name" value="MraZ_C"/>
    <property type="match status" value="1"/>
</dbReference>
<dbReference type="GO" id="GO:2000143">
    <property type="term" value="P:negative regulation of DNA-templated transcription initiation"/>
    <property type="evidence" value="ECO:0007669"/>
    <property type="project" value="TreeGrafter"/>
</dbReference>
<evidence type="ECO:0000256" key="1">
    <source>
        <dbReference type="ARBA" id="ARBA00013860"/>
    </source>
</evidence>
<keyword evidence="10" id="KW-1185">Reference proteome</keyword>
<dbReference type="Pfam" id="PF02381">
    <property type="entry name" value="MraZ"/>
    <property type="match status" value="1"/>
</dbReference>
<dbReference type="InterPro" id="IPR007159">
    <property type="entry name" value="SpoVT-AbrB_dom"/>
</dbReference>
<dbReference type="Proteomes" id="UP000223606">
    <property type="component" value="Chromosome 1"/>
</dbReference>
<dbReference type="GO" id="GO:0005737">
    <property type="term" value="C:cytoplasm"/>
    <property type="evidence" value="ECO:0007669"/>
    <property type="project" value="UniProtKB-UniRule"/>
</dbReference>
<dbReference type="KEGG" id="hdi:HDIA_2985"/>
<keyword evidence="2 7" id="KW-0963">Cytoplasm</keyword>
<dbReference type="EMBL" id="LT960614">
    <property type="protein sequence ID" value="SON56526.1"/>
    <property type="molecule type" value="Genomic_DNA"/>
</dbReference>
<gene>
    <name evidence="7" type="primary">mraZ</name>
    <name evidence="9" type="ORF">HDIA_2985</name>
</gene>
<feature type="domain" description="SpoVT-AbrB" evidence="8">
    <location>
        <begin position="24"/>
        <end position="69"/>
    </location>
</feature>
<dbReference type="PANTHER" id="PTHR34701">
    <property type="entry name" value="TRANSCRIPTIONAL REGULATOR MRAZ"/>
    <property type="match status" value="1"/>
</dbReference>
<sequence>MPRQDVPGGDLRFAWDLMNGFVSSYTNRIDRKGRVSVPAAFRQVLAADGFEGLHCYPSLDFAALDAGGNGLLGEIERQLSGFKPFSEDHDLLSTAFYGASAHLSFDGEGRVMLTDELREMAGIADEVSFVGLGYKFQIWEPGRFREHRETARRRLLALRRADGRQAEASPAGEGAA</sequence>
<dbReference type="GO" id="GO:0051301">
    <property type="term" value="P:cell division"/>
    <property type="evidence" value="ECO:0007669"/>
    <property type="project" value="UniProtKB-KW"/>
</dbReference>
<dbReference type="SUPFAM" id="SSF89447">
    <property type="entry name" value="AbrB/MazE/MraZ-like"/>
    <property type="match status" value="1"/>
</dbReference>
<evidence type="ECO:0000256" key="2">
    <source>
        <dbReference type="ARBA" id="ARBA00022490"/>
    </source>
</evidence>
<dbReference type="AlphaFoldDB" id="A0A2C9D8C9"/>
<comment type="subunit">
    <text evidence="7">Forms oligomers.</text>
</comment>
<evidence type="ECO:0000256" key="5">
    <source>
        <dbReference type="ARBA" id="ARBA00023125"/>
    </source>
</evidence>
<dbReference type="InterPro" id="IPR035642">
    <property type="entry name" value="MraZ_N"/>
</dbReference>
<dbReference type="GO" id="GO:0003700">
    <property type="term" value="F:DNA-binding transcription factor activity"/>
    <property type="evidence" value="ECO:0007669"/>
    <property type="project" value="UniProtKB-UniRule"/>
</dbReference>
<accession>A0A2C9D8C9</accession>
<keyword evidence="9" id="KW-0131">Cell cycle</keyword>
<evidence type="ECO:0000259" key="8">
    <source>
        <dbReference type="PROSITE" id="PS51740"/>
    </source>
</evidence>
<evidence type="ECO:0000313" key="9">
    <source>
        <dbReference type="EMBL" id="SON56526.1"/>
    </source>
</evidence>
<dbReference type="InterPro" id="IPR003444">
    <property type="entry name" value="MraZ"/>
</dbReference>
<keyword evidence="6 7" id="KW-0804">Transcription</keyword>
<keyword evidence="3" id="KW-0677">Repeat</keyword>
<evidence type="ECO:0000256" key="4">
    <source>
        <dbReference type="ARBA" id="ARBA00023015"/>
    </source>
</evidence>
<evidence type="ECO:0000256" key="3">
    <source>
        <dbReference type="ARBA" id="ARBA00022737"/>
    </source>
</evidence>
<evidence type="ECO:0000313" key="10">
    <source>
        <dbReference type="Proteomes" id="UP000223606"/>
    </source>
</evidence>
<dbReference type="CDD" id="cd16320">
    <property type="entry name" value="MraZ_N"/>
    <property type="match status" value="1"/>
</dbReference>
<comment type="similarity">
    <text evidence="7">Belongs to the MraZ family.</text>
</comment>
<keyword evidence="9" id="KW-0132">Cell division</keyword>
<dbReference type="InterPro" id="IPR037914">
    <property type="entry name" value="SpoVT-AbrB_sf"/>
</dbReference>
<dbReference type="GO" id="GO:0009295">
    <property type="term" value="C:nucleoid"/>
    <property type="evidence" value="ECO:0007669"/>
    <property type="project" value="UniProtKB-SubCell"/>
</dbReference>
<proteinExistence type="inferred from homology"/>
<dbReference type="NCBIfam" id="NF001477">
    <property type="entry name" value="PRK00326.2-4"/>
    <property type="match status" value="1"/>
</dbReference>
<evidence type="ECO:0000256" key="6">
    <source>
        <dbReference type="ARBA" id="ARBA00023163"/>
    </source>
</evidence>
<dbReference type="InterPro" id="IPR020603">
    <property type="entry name" value="MraZ_dom"/>
</dbReference>
<dbReference type="PROSITE" id="PS51740">
    <property type="entry name" value="SPOVT_ABRB"/>
    <property type="match status" value="2"/>
</dbReference>
<dbReference type="HAMAP" id="MF_01008">
    <property type="entry name" value="MraZ"/>
    <property type="match status" value="1"/>
</dbReference>
<feature type="domain" description="SpoVT-AbrB" evidence="8">
    <location>
        <begin position="100"/>
        <end position="143"/>
    </location>
</feature>
<organism evidence="9 10">
    <name type="scientific">Hartmannibacter diazotrophicus</name>
    <dbReference type="NCBI Taxonomy" id="1482074"/>
    <lineage>
        <taxon>Bacteria</taxon>
        <taxon>Pseudomonadati</taxon>
        <taxon>Pseudomonadota</taxon>
        <taxon>Alphaproteobacteria</taxon>
        <taxon>Hyphomicrobiales</taxon>
        <taxon>Pleomorphomonadaceae</taxon>
        <taxon>Hartmannibacter</taxon>
    </lineage>
</organism>
<reference evidence="10" key="1">
    <citation type="submission" date="2017-09" db="EMBL/GenBank/DDBJ databases">
        <title>Genome sequence of Nannocystis excedens DSM 71.</title>
        <authorList>
            <person name="Blom J."/>
        </authorList>
    </citation>
    <scope>NUCLEOTIDE SEQUENCE [LARGE SCALE GENOMIC DNA]</scope>
    <source>
        <strain evidence="10">type strain: E19</strain>
    </source>
</reference>
<protein>
    <recommendedName>
        <fullName evidence="1 7">Transcriptional regulator MraZ</fullName>
    </recommendedName>
</protein>
<name>A0A2C9D8C9_9HYPH</name>